<evidence type="ECO:0000256" key="1">
    <source>
        <dbReference type="ARBA" id="ARBA00023224"/>
    </source>
</evidence>
<evidence type="ECO:0000313" key="7">
    <source>
        <dbReference type="EMBL" id="SDP16586.1"/>
    </source>
</evidence>
<dbReference type="CDD" id="cd11386">
    <property type="entry name" value="MCP_signal"/>
    <property type="match status" value="1"/>
</dbReference>
<evidence type="ECO:0000256" key="2">
    <source>
        <dbReference type="ARBA" id="ARBA00029447"/>
    </source>
</evidence>
<keyword evidence="1 3" id="KW-0807">Transducer</keyword>
<dbReference type="GO" id="GO:0016020">
    <property type="term" value="C:membrane"/>
    <property type="evidence" value="ECO:0007669"/>
    <property type="project" value="InterPro"/>
</dbReference>
<evidence type="ECO:0000259" key="5">
    <source>
        <dbReference type="PROSITE" id="PS50111"/>
    </source>
</evidence>
<evidence type="ECO:0000259" key="6">
    <source>
        <dbReference type="PROSITE" id="PS50885"/>
    </source>
</evidence>
<accession>A0A1H0QIP0</accession>
<reference evidence="7 8" key="1">
    <citation type="submission" date="2016-10" db="EMBL/GenBank/DDBJ databases">
        <authorList>
            <person name="de Groot N.N."/>
        </authorList>
    </citation>
    <scope>NUCLEOTIDE SEQUENCE [LARGE SCALE GENOMIC DNA]</scope>
    <source>
        <strain evidence="7 8">S137</strain>
    </source>
</reference>
<protein>
    <submittedName>
        <fullName evidence="7">Methyl-accepting chemotaxis protein</fullName>
    </submittedName>
</protein>
<keyword evidence="4" id="KW-0472">Membrane</keyword>
<dbReference type="Pfam" id="PF00015">
    <property type="entry name" value="MCPsignal"/>
    <property type="match status" value="1"/>
</dbReference>
<dbReference type="OrthoDB" id="1673153at2"/>
<feature type="transmembrane region" description="Helical" evidence="4">
    <location>
        <begin position="13"/>
        <end position="32"/>
    </location>
</feature>
<proteinExistence type="inferred from homology"/>
<dbReference type="Gene3D" id="1.10.287.950">
    <property type="entry name" value="Methyl-accepting chemotaxis protein"/>
    <property type="match status" value="1"/>
</dbReference>
<feature type="domain" description="HAMP" evidence="6">
    <location>
        <begin position="217"/>
        <end position="272"/>
    </location>
</feature>
<dbReference type="InterPro" id="IPR024478">
    <property type="entry name" value="HlyB_4HB_MCP"/>
</dbReference>
<dbReference type="EMBL" id="FNJQ01000008">
    <property type="protein sequence ID" value="SDP16586.1"/>
    <property type="molecule type" value="Genomic_DNA"/>
</dbReference>
<feature type="domain" description="Methyl-accepting transducer" evidence="5">
    <location>
        <begin position="291"/>
        <end position="562"/>
    </location>
</feature>
<comment type="similarity">
    <text evidence="2">Belongs to the methyl-accepting chemotaxis (MCP) protein family.</text>
</comment>
<dbReference type="SMART" id="SM00283">
    <property type="entry name" value="MA"/>
    <property type="match status" value="1"/>
</dbReference>
<dbReference type="AlphaFoldDB" id="A0A1H0QIP0"/>
<evidence type="ECO:0000313" key="8">
    <source>
        <dbReference type="Proteomes" id="UP000182412"/>
    </source>
</evidence>
<dbReference type="SUPFAM" id="SSF58104">
    <property type="entry name" value="Methyl-accepting chemotaxis protein (MCP) signaling domain"/>
    <property type="match status" value="1"/>
</dbReference>
<dbReference type="RefSeq" id="WP_074571828.1">
    <property type="nucleotide sequence ID" value="NZ_FNJQ01000008.1"/>
</dbReference>
<organism evidence="7 8">
    <name type="scientific">Selenomonas ruminantium</name>
    <dbReference type="NCBI Taxonomy" id="971"/>
    <lineage>
        <taxon>Bacteria</taxon>
        <taxon>Bacillati</taxon>
        <taxon>Bacillota</taxon>
        <taxon>Negativicutes</taxon>
        <taxon>Selenomonadales</taxon>
        <taxon>Selenomonadaceae</taxon>
        <taxon>Selenomonas</taxon>
    </lineage>
</organism>
<keyword evidence="4" id="KW-0812">Transmembrane</keyword>
<dbReference type="GO" id="GO:0007165">
    <property type="term" value="P:signal transduction"/>
    <property type="evidence" value="ECO:0007669"/>
    <property type="project" value="UniProtKB-KW"/>
</dbReference>
<dbReference type="PROSITE" id="PS50111">
    <property type="entry name" value="CHEMOTAXIS_TRANSDUC_2"/>
    <property type="match status" value="1"/>
</dbReference>
<dbReference type="Pfam" id="PF12729">
    <property type="entry name" value="4HB_MCP_1"/>
    <property type="match status" value="1"/>
</dbReference>
<dbReference type="Proteomes" id="UP000182412">
    <property type="component" value="Unassembled WGS sequence"/>
</dbReference>
<dbReference type="PROSITE" id="PS50885">
    <property type="entry name" value="HAMP"/>
    <property type="match status" value="1"/>
</dbReference>
<feature type="transmembrane region" description="Helical" evidence="4">
    <location>
        <begin position="193"/>
        <end position="215"/>
    </location>
</feature>
<dbReference type="InterPro" id="IPR004089">
    <property type="entry name" value="MCPsignal_dom"/>
</dbReference>
<sequence length="577" mass="62737">MGFVRNLKVAHKLAIIGVLAFIATVIVGWVGYSSIRAAQADMEELYNEDTMSIYYCAKVRYNTRYSQIQASLQPYTIQPERRQDRIKKFNTAIDEAEEYMKKYEALHANHPKRAEMAAKVRKDFDVYVVNAKKLLEMSAYGEGVDERAPMNYYQENVMPLAVSMSSDLEAVQSSNLENAQQGIQKGKEDMNSAIFRMTVTCVAIIVILTLAIFFVTKQITDPLQLVIMVCEKLSRGDFRTGGKIGTIERGDEFGRMEAAVRDMRITVNNLIKKVITSTEQLAASSQELTATAHQSALASEQVAQRVTSSAGAVIEQQKDVEEAMDSIDNTMHSIDNLNQTASEVTANVTESHKQAQDGSSAIGHAVDKIVSVEEIVNSSTITVDKLGQRSQEIGQIVETISGIAEQTNLLALNAAIEAARAGEHGRGFAVVADEVRKLAEESQNAAKRITDLIGAIQHDTTDAVNSMQKGNTAVKEGTESVSQLKAAFDKILEASDAVADKAHGMSGDLKIVSDDTENVRNRSSKISENSRRVAADMESVSAAAEEQSAAAEEIASASEALAQLAHGLQTAVGEFKV</sequence>
<dbReference type="PANTHER" id="PTHR32089">
    <property type="entry name" value="METHYL-ACCEPTING CHEMOTAXIS PROTEIN MCPB"/>
    <property type="match status" value="1"/>
</dbReference>
<dbReference type="InterPro" id="IPR003660">
    <property type="entry name" value="HAMP_dom"/>
</dbReference>
<name>A0A1H0QIP0_SELRU</name>
<dbReference type="PANTHER" id="PTHR32089:SF112">
    <property type="entry name" value="LYSOZYME-LIKE PROTEIN-RELATED"/>
    <property type="match status" value="1"/>
</dbReference>
<evidence type="ECO:0000256" key="4">
    <source>
        <dbReference type="SAM" id="Phobius"/>
    </source>
</evidence>
<gene>
    <name evidence="7" type="ORF">SAMN05216366_1087</name>
</gene>
<dbReference type="Gene3D" id="1.10.8.500">
    <property type="entry name" value="HAMP domain in histidine kinase"/>
    <property type="match status" value="1"/>
</dbReference>
<keyword evidence="4" id="KW-1133">Transmembrane helix</keyword>
<evidence type="ECO:0000256" key="3">
    <source>
        <dbReference type="PROSITE-ProRule" id="PRU00284"/>
    </source>
</evidence>